<dbReference type="Gene3D" id="1.20.272.10">
    <property type="match status" value="1"/>
</dbReference>
<dbReference type="Gene3D" id="3.40.50.300">
    <property type="entry name" value="P-loop containing nucleotide triphosphate hydrolases"/>
    <property type="match status" value="1"/>
</dbReference>
<evidence type="ECO:0000256" key="2">
    <source>
        <dbReference type="ARBA" id="ARBA00022679"/>
    </source>
</evidence>
<dbReference type="GO" id="GO:0006261">
    <property type="term" value="P:DNA-templated DNA replication"/>
    <property type="evidence" value="ECO:0007669"/>
    <property type="project" value="TreeGrafter"/>
</dbReference>
<dbReference type="GO" id="GO:0003887">
    <property type="term" value="F:DNA-directed DNA polymerase activity"/>
    <property type="evidence" value="ECO:0007669"/>
    <property type="project" value="UniProtKB-KW"/>
</dbReference>
<dbReference type="InterPro" id="IPR005790">
    <property type="entry name" value="DNA_polIII_delta"/>
</dbReference>
<dbReference type="GO" id="GO:0003677">
    <property type="term" value="F:DNA binding"/>
    <property type="evidence" value="ECO:0007669"/>
    <property type="project" value="InterPro"/>
</dbReference>
<dbReference type="OrthoDB" id="9804983at2"/>
<sequence>MVKIAPAQAEKFIARPDPAVRAVLIFGQDGGMVRERAETLAKTVVDDLKDPFRLADLTAGDLKDDPARLSDEAAAISMMGGRRVVRVRDVTDAITPSCKDFFAALPGDALMVFEAGDLPARSSLRKLFEAEKAGAAIACYRDDQRSLPGVIQASLRDQGHSVSPDALSFLAANLGGDRQVTRRELDKLALYKGQEPGTIELSDATACIGDTADLTLDDLAFSVASGKLAMVERTLGRSFLEGSHAVTILRAVARHFHKLQFVSGMMGQGLSIDEASKKLRPPLFWKTAAEFKSQASAWPQSKLTRATAKLLETERECKKTGAPAQTLCSRTLFEISTASPLRRRTRA</sequence>
<evidence type="ECO:0000313" key="9">
    <source>
        <dbReference type="Proteomes" id="UP000315252"/>
    </source>
</evidence>
<evidence type="ECO:0000256" key="4">
    <source>
        <dbReference type="ARBA" id="ARBA00022705"/>
    </source>
</evidence>
<dbReference type="EC" id="2.7.7.7" evidence="1"/>
<dbReference type="RefSeq" id="WP_142897003.1">
    <property type="nucleotide sequence ID" value="NZ_ML660055.1"/>
</dbReference>
<dbReference type="EMBL" id="VHSH01000004">
    <property type="protein sequence ID" value="TQV79823.1"/>
    <property type="molecule type" value="Genomic_DNA"/>
</dbReference>
<dbReference type="InterPro" id="IPR027417">
    <property type="entry name" value="P-loop_NTPase"/>
</dbReference>
<reference evidence="8 9" key="1">
    <citation type="submission" date="2019-06" db="EMBL/GenBank/DDBJ databases">
        <title>Whole genome sequence for Rhodospirillaceae sp. R148.</title>
        <authorList>
            <person name="Wang G."/>
        </authorList>
    </citation>
    <scope>NUCLEOTIDE SEQUENCE [LARGE SCALE GENOMIC DNA]</scope>
    <source>
        <strain evidence="8 9">R148</strain>
    </source>
</reference>
<dbReference type="AlphaFoldDB" id="A0A545TRH8"/>
<keyword evidence="9" id="KW-1185">Reference proteome</keyword>
<keyword evidence="3" id="KW-0548">Nucleotidyltransferase</keyword>
<keyword evidence="2" id="KW-0808">Transferase</keyword>
<comment type="caution">
    <text evidence="8">The sequence shown here is derived from an EMBL/GenBank/DDBJ whole genome shotgun (WGS) entry which is preliminary data.</text>
</comment>
<keyword evidence="5" id="KW-0239">DNA-directed DNA polymerase</keyword>
<proteinExistence type="inferred from homology"/>
<accession>A0A545TRH8</accession>
<dbReference type="PANTHER" id="PTHR34388:SF1">
    <property type="entry name" value="DNA POLYMERASE III SUBUNIT DELTA"/>
    <property type="match status" value="1"/>
</dbReference>
<evidence type="ECO:0000256" key="7">
    <source>
        <dbReference type="ARBA" id="ARBA00049244"/>
    </source>
</evidence>
<dbReference type="SUPFAM" id="SSF52540">
    <property type="entry name" value="P-loop containing nucleoside triphosphate hydrolases"/>
    <property type="match status" value="1"/>
</dbReference>
<comment type="catalytic activity">
    <reaction evidence="7">
        <text>DNA(n) + a 2'-deoxyribonucleoside 5'-triphosphate = DNA(n+1) + diphosphate</text>
        <dbReference type="Rhea" id="RHEA:22508"/>
        <dbReference type="Rhea" id="RHEA-COMP:17339"/>
        <dbReference type="Rhea" id="RHEA-COMP:17340"/>
        <dbReference type="ChEBI" id="CHEBI:33019"/>
        <dbReference type="ChEBI" id="CHEBI:61560"/>
        <dbReference type="ChEBI" id="CHEBI:173112"/>
        <dbReference type="EC" id="2.7.7.7"/>
    </reaction>
</comment>
<dbReference type="Proteomes" id="UP000315252">
    <property type="component" value="Unassembled WGS sequence"/>
</dbReference>
<evidence type="ECO:0000256" key="6">
    <source>
        <dbReference type="ARBA" id="ARBA00034754"/>
    </source>
</evidence>
<keyword evidence="4" id="KW-0235">DNA replication</keyword>
<organism evidence="8 9">
    <name type="scientific">Denitrobaculum tricleocarpae</name>
    <dbReference type="NCBI Taxonomy" id="2591009"/>
    <lineage>
        <taxon>Bacteria</taxon>
        <taxon>Pseudomonadati</taxon>
        <taxon>Pseudomonadota</taxon>
        <taxon>Alphaproteobacteria</taxon>
        <taxon>Rhodospirillales</taxon>
        <taxon>Rhodospirillaceae</taxon>
        <taxon>Denitrobaculum</taxon>
    </lineage>
</organism>
<gene>
    <name evidence="8" type="ORF">FKG95_14090</name>
</gene>
<name>A0A545TRH8_9PROT</name>
<protein>
    <recommendedName>
        <fullName evidence="1">DNA-directed DNA polymerase</fullName>
        <ecNumber evidence="1">2.7.7.7</ecNumber>
    </recommendedName>
</protein>
<dbReference type="NCBIfam" id="TIGR01128">
    <property type="entry name" value="holA"/>
    <property type="match status" value="1"/>
</dbReference>
<dbReference type="GO" id="GO:0009360">
    <property type="term" value="C:DNA polymerase III complex"/>
    <property type="evidence" value="ECO:0007669"/>
    <property type="project" value="TreeGrafter"/>
</dbReference>
<evidence type="ECO:0000313" key="8">
    <source>
        <dbReference type="EMBL" id="TQV79823.1"/>
    </source>
</evidence>
<dbReference type="InterPro" id="IPR008921">
    <property type="entry name" value="DNA_pol3_clamp-load_cplx_C"/>
</dbReference>
<dbReference type="PANTHER" id="PTHR34388">
    <property type="entry name" value="DNA POLYMERASE III SUBUNIT DELTA"/>
    <property type="match status" value="1"/>
</dbReference>
<dbReference type="SUPFAM" id="SSF48019">
    <property type="entry name" value="post-AAA+ oligomerization domain-like"/>
    <property type="match status" value="1"/>
</dbReference>
<evidence type="ECO:0000256" key="5">
    <source>
        <dbReference type="ARBA" id="ARBA00022932"/>
    </source>
</evidence>
<comment type="similarity">
    <text evidence="6">Belongs to the DNA polymerase HolA subunit family.</text>
</comment>
<evidence type="ECO:0000256" key="3">
    <source>
        <dbReference type="ARBA" id="ARBA00022695"/>
    </source>
</evidence>
<evidence type="ECO:0000256" key="1">
    <source>
        <dbReference type="ARBA" id="ARBA00012417"/>
    </source>
</evidence>
<dbReference type="Gene3D" id="1.10.8.60">
    <property type="match status" value="1"/>
</dbReference>